<dbReference type="Proteomes" id="UP000008148">
    <property type="component" value="Chromosome"/>
</dbReference>
<reference evidence="1 2" key="1">
    <citation type="submission" date="2007-08" db="EMBL/GenBank/DDBJ databases">
        <authorList>
            <consortium name="The Citrobacter koseri Genome Sequencing Project"/>
            <person name="McClelland M."/>
            <person name="Sanderson E.K."/>
            <person name="Porwollik S."/>
            <person name="Spieth J."/>
            <person name="Clifton W.S."/>
            <person name="Latreille P."/>
            <person name="Courtney L."/>
            <person name="Wang C."/>
            <person name="Pepin K."/>
            <person name="Bhonagiri V."/>
            <person name="Nash W."/>
            <person name="Johnson M."/>
            <person name="Thiruvilangam P."/>
            <person name="Wilson R."/>
        </authorList>
    </citation>
    <scope>NUCLEOTIDE SEQUENCE [LARGE SCALE GENOMIC DNA]</scope>
    <source>
        <strain evidence="2">ATCC BAA-895 / CDC 4225-83 / SGSC4696</strain>
    </source>
</reference>
<proteinExistence type="predicted"/>
<evidence type="ECO:0000313" key="1">
    <source>
        <dbReference type="EMBL" id="ABV15909.1"/>
    </source>
</evidence>
<dbReference type="KEGG" id="cko:CKO_04865"/>
<dbReference type="HOGENOM" id="CLU_2932933_0_0_6"/>
<organism evidence="1 2">
    <name type="scientific">Citrobacter koseri (strain ATCC BAA-895 / CDC 4225-83 / SGSC4696)</name>
    <dbReference type="NCBI Taxonomy" id="290338"/>
    <lineage>
        <taxon>Bacteria</taxon>
        <taxon>Pseudomonadati</taxon>
        <taxon>Pseudomonadota</taxon>
        <taxon>Gammaproteobacteria</taxon>
        <taxon>Enterobacterales</taxon>
        <taxon>Enterobacteriaceae</taxon>
        <taxon>Citrobacter</taxon>
    </lineage>
</organism>
<name>A8AQZ5_CITK8</name>
<dbReference type="AlphaFoldDB" id="A8AQZ5"/>
<dbReference type="STRING" id="290338.CKO_04865"/>
<evidence type="ECO:0000313" key="2">
    <source>
        <dbReference type="Proteomes" id="UP000008148"/>
    </source>
</evidence>
<keyword evidence="2" id="KW-1185">Reference proteome</keyword>
<accession>A8AQZ5</accession>
<dbReference type="EMBL" id="CP000822">
    <property type="protein sequence ID" value="ABV15909.1"/>
    <property type="molecule type" value="Genomic_DNA"/>
</dbReference>
<gene>
    <name evidence="1" type="ordered locus">CKO_04865</name>
</gene>
<sequence>MMKGVFPARREALSPVSRYSIDSKQKTTFCKSSVECDDDRSICIVKILIGFVYSFFVSDH</sequence>
<protein>
    <submittedName>
        <fullName evidence="1">Uncharacterized protein</fullName>
    </submittedName>
</protein>